<accession>B6GCY0</accession>
<dbReference type="Proteomes" id="UP000003560">
    <property type="component" value="Unassembled WGS sequence"/>
</dbReference>
<comment type="caution">
    <text evidence="1">The sequence shown here is derived from an EMBL/GenBank/DDBJ whole genome shotgun (WGS) entry which is preliminary data.</text>
</comment>
<protein>
    <submittedName>
        <fullName evidence="1">Uncharacterized protein</fullName>
    </submittedName>
</protein>
<reference evidence="1 2" key="1">
    <citation type="submission" date="2008-10" db="EMBL/GenBank/DDBJ databases">
        <title>Draft genome sequence of Collinsella stercoris (DSM 13279).</title>
        <authorList>
            <person name="Sudarsanam P."/>
            <person name="Ley R."/>
            <person name="Guruge J."/>
            <person name="Turnbaugh P.J."/>
            <person name="Mahowald M."/>
            <person name="Liep D."/>
            <person name="Gordon J."/>
        </authorList>
    </citation>
    <scope>NUCLEOTIDE SEQUENCE [LARGE SCALE GENOMIC DNA]</scope>
    <source>
        <strain evidence="1 2">DSM 13279</strain>
    </source>
</reference>
<gene>
    <name evidence="1" type="ORF">COLSTE_01958</name>
</gene>
<evidence type="ECO:0000313" key="2">
    <source>
        <dbReference type="Proteomes" id="UP000003560"/>
    </source>
</evidence>
<dbReference type="EMBL" id="ABXJ01000111">
    <property type="protein sequence ID" value="EEA89892.1"/>
    <property type="molecule type" value="Genomic_DNA"/>
</dbReference>
<dbReference type="AlphaFoldDB" id="B6GCY0"/>
<dbReference type="STRING" id="445975.COLSTE_01958"/>
<sequence>MRALPDEVLHGARSALPFALRRTVFVNTCGNAVYFTICAGRV</sequence>
<keyword evidence="2" id="KW-1185">Reference proteome</keyword>
<reference evidence="1 2" key="2">
    <citation type="submission" date="2008-10" db="EMBL/GenBank/DDBJ databases">
        <authorList>
            <person name="Fulton L."/>
            <person name="Clifton S."/>
            <person name="Fulton B."/>
            <person name="Xu J."/>
            <person name="Minx P."/>
            <person name="Pepin K.H."/>
            <person name="Johnson M."/>
            <person name="Thiruvilangam P."/>
            <person name="Bhonagiri V."/>
            <person name="Nash W.E."/>
            <person name="Mardis E.R."/>
            <person name="Wilson R.K."/>
        </authorList>
    </citation>
    <scope>NUCLEOTIDE SEQUENCE [LARGE SCALE GENOMIC DNA]</scope>
    <source>
        <strain evidence="1 2">DSM 13279</strain>
    </source>
</reference>
<name>B6GCY0_9ACTN</name>
<organism evidence="1 2">
    <name type="scientific">Collinsella stercoris DSM 13279</name>
    <dbReference type="NCBI Taxonomy" id="445975"/>
    <lineage>
        <taxon>Bacteria</taxon>
        <taxon>Bacillati</taxon>
        <taxon>Actinomycetota</taxon>
        <taxon>Coriobacteriia</taxon>
        <taxon>Coriobacteriales</taxon>
        <taxon>Coriobacteriaceae</taxon>
        <taxon>Collinsella</taxon>
    </lineage>
</organism>
<dbReference type="HOGENOM" id="CLU_3250026_0_0_11"/>
<evidence type="ECO:0000313" key="1">
    <source>
        <dbReference type="EMBL" id="EEA89892.1"/>
    </source>
</evidence>
<proteinExistence type="predicted"/>